<evidence type="ECO:0000256" key="2">
    <source>
        <dbReference type="ARBA" id="ARBA00005974"/>
    </source>
</evidence>
<evidence type="ECO:0000256" key="6">
    <source>
        <dbReference type="ARBA" id="ARBA00022989"/>
    </source>
</evidence>
<dbReference type="Proteomes" id="UP001217089">
    <property type="component" value="Unassembled WGS sequence"/>
</dbReference>
<name>A0ABQ9EBX5_TEGGR</name>
<sequence>METRIDLDKPIWDQNTFLGRVKYYAWITNPVLSMASTTSLYKAKQLVEDYRKGVEPSGTTVDQVRQAQRLYLSAFHPDSGELQNAIGRMSFQVPGGLILIGAMVTFY</sequence>
<keyword evidence="7" id="KW-0496">Mitochondrion</keyword>
<keyword evidence="3" id="KW-0813">Transport</keyword>
<dbReference type="EMBL" id="JARBDR010000919">
    <property type="protein sequence ID" value="KAJ8300960.1"/>
    <property type="molecule type" value="Genomic_DNA"/>
</dbReference>
<evidence type="ECO:0000256" key="5">
    <source>
        <dbReference type="ARBA" id="ARBA00022970"/>
    </source>
</evidence>
<keyword evidence="8" id="KW-0472">Membrane</keyword>
<dbReference type="InterPro" id="IPR004686">
    <property type="entry name" value="Mtc"/>
</dbReference>
<gene>
    <name evidence="9" type="ORF">KUTeg_022479</name>
</gene>
<comment type="similarity">
    <text evidence="2">Belongs to the sideroflexin family.</text>
</comment>
<comment type="subcellular location">
    <subcellularLocation>
        <location evidence="1">Mitochondrion membrane</location>
        <topology evidence="1">Multi-pass membrane protein</topology>
    </subcellularLocation>
</comment>
<keyword evidence="6" id="KW-1133">Transmembrane helix</keyword>
<comment type="caution">
    <text evidence="9">The sequence shown here is derived from an EMBL/GenBank/DDBJ whole genome shotgun (WGS) entry which is preliminary data.</text>
</comment>
<evidence type="ECO:0000256" key="8">
    <source>
        <dbReference type="ARBA" id="ARBA00023136"/>
    </source>
</evidence>
<dbReference type="Pfam" id="PF03820">
    <property type="entry name" value="SFXNs"/>
    <property type="match status" value="1"/>
</dbReference>
<feature type="non-terminal residue" evidence="9">
    <location>
        <position position="107"/>
    </location>
</feature>
<evidence type="ECO:0000256" key="4">
    <source>
        <dbReference type="ARBA" id="ARBA00022692"/>
    </source>
</evidence>
<keyword evidence="4" id="KW-0812">Transmembrane</keyword>
<evidence type="ECO:0000256" key="3">
    <source>
        <dbReference type="ARBA" id="ARBA00022448"/>
    </source>
</evidence>
<evidence type="ECO:0000313" key="10">
    <source>
        <dbReference type="Proteomes" id="UP001217089"/>
    </source>
</evidence>
<keyword evidence="5" id="KW-0029">Amino-acid transport</keyword>
<reference evidence="9 10" key="1">
    <citation type="submission" date="2022-12" db="EMBL/GenBank/DDBJ databases">
        <title>Chromosome-level genome of Tegillarca granosa.</title>
        <authorList>
            <person name="Kim J."/>
        </authorList>
    </citation>
    <scope>NUCLEOTIDE SEQUENCE [LARGE SCALE GENOMIC DNA]</scope>
    <source>
        <strain evidence="9">Teg-2019</strain>
        <tissue evidence="9">Adductor muscle</tissue>
    </source>
</reference>
<keyword evidence="10" id="KW-1185">Reference proteome</keyword>
<dbReference type="PANTHER" id="PTHR11153">
    <property type="entry name" value="SIDEROFLEXIN"/>
    <property type="match status" value="1"/>
</dbReference>
<protein>
    <submittedName>
        <fullName evidence="9">Uncharacterized protein</fullName>
    </submittedName>
</protein>
<dbReference type="PANTHER" id="PTHR11153:SF14">
    <property type="entry name" value="SIDEROFLEXIN-2"/>
    <property type="match status" value="1"/>
</dbReference>
<accession>A0ABQ9EBX5</accession>
<organism evidence="9 10">
    <name type="scientific">Tegillarca granosa</name>
    <name type="common">Malaysian cockle</name>
    <name type="synonym">Anadara granosa</name>
    <dbReference type="NCBI Taxonomy" id="220873"/>
    <lineage>
        <taxon>Eukaryota</taxon>
        <taxon>Metazoa</taxon>
        <taxon>Spiralia</taxon>
        <taxon>Lophotrochozoa</taxon>
        <taxon>Mollusca</taxon>
        <taxon>Bivalvia</taxon>
        <taxon>Autobranchia</taxon>
        <taxon>Pteriomorphia</taxon>
        <taxon>Arcoida</taxon>
        <taxon>Arcoidea</taxon>
        <taxon>Arcidae</taxon>
        <taxon>Tegillarca</taxon>
    </lineage>
</organism>
<evidence type="ECO:0000313" key="9">
    <source>
        <dbReference type="EMBL" id="KAJ8300960.1"/>
    </source>
</evidence>
<proteinExistence type="inferred from homology"/>
<evidence type="ECO:0000256" key="1">
    <source>
        <dbReference type="ARBA" id="ARBA00004225"/>
    </source>
</evidence>
<evidence type="ECO:0000256" key="7">
    <source>
        <dbReference type="ARBA" id="ARBA00023128"/>
    </source>
</evidence>